<protein>
    <submittedName>
        <fullName evidence="2">SPP1 gp7 family phage head morphogenesis protein</fullName>
    </submittedName>
</protein>
<dbReference type="EMBL" id="LDZF01000036">
    <property type="protein sequence ID" value="KMK11044.1"/>
    <property type="molecule type" value="Genomic_DNA"/>
</dbReference>
<sequence length="308" mass="35361">MAKRKAKPPILPRNYRDPTGADALERRAMKDFARRMNKISRAYKSALERIPSSLAVNARYEYQLDPQYLSLILNDASYLVDQVLLDGGQNDLWFDEYIDLAAEKGTGQAYANLSQQSSAYAAGRESLSAILASEPYQRRMALVHARMLEEMRWLGAEVKRDMARVLTDGVGRGLHPREVSRNLTEQIGIEKRRANRIARTEITTALRRAKWEEDEEAREDYGLKTRLLHISALSPTTRRTHAARHAHLYTTDEVREWYARDANAVNCKCSQQSVLVDDSGEPLFPDLITRLKQEYKTMQARKYAWAEK</sequence>
<evidence type="ECO:0000313" key="3">
    <source>
        <dbReference type="Proteomes" id="UP000036196"/>
    </source>
</evidence>
<evidence type="ECO:0000259" key="1">
    <source>
        <dbReference type="Pfam" id="PF04233"/>
    </source>
</evidence>
<dbReference type="PATRIC" id="fig|61647.15.peg.3597"/>
<dbReference type="AlphaFoldDB" id="A0A0J5KY76"/>
<dbReference type="Pfam" id="PF04233">
    <property type="entry name" value="Phage_Mu_F"/>
    <property type="match status" value="1"/>
</dbReference>
<proteinExistence type="predicted"/>
<dbReference type="RefSeq" id="WP_048280853.1">
    <property type="nucleotide sequence ID" value="NZ_LDZF01000036.1"/>
</dbReference>
<feature type="domain" description="Phage head morphogenesis" evidence="1">
    <location>
        <begin position="163"/>
        <end position="270"/>
    </location>
</feature>
<gene>
    <name evidence="2" type="ORF">ABW06_23435</name>
</gene>
<name>A0A0J5KY76_PLUGE</name>
<reference evidence="2 3" key="1">
    <citation type="submission" date="2015-05" db="EMBL/GenBank/DDBJ databases">
        <title>Genome sequences of Pluralibacter gergoviae.</title>
        <authorList>
            <person name="Greninger A.L."/>
            <person name="Miller S."/>
        </authorList>
    </citation>
    <scope>NUCLEOTIDE SEQUENCE [LARGE SCALE GENOMIC DNA]</scope>
    <source>
        <strain evidence="2 3">JS81F13</strain>
    </source>
</reference>
<accession>A0A0J5KY76</accession>
<evidence type="ECO:0000313" key="2">
    <source>
        <dbReference type="EMBL" id="KMK11044.1"/>
    </source>
</evidence>
<organism evidence="2 3">
    <name type="scientific">Pluralibacter gergoviae</name>
    <name type="common">Enterobacter gergoviae</name>
    <dbReference type="NCBI Taxonomy" id="61647"/>
    <lineage>
        <taxon>Bacteria</taxon>
        <taxon>Pseudomonadati</taxon>
        <taxon>Pseudomonadota</taxon>
        <taxon>Gammaproteobacteria</taxon>
        <taxon>Enterobacterales</taxon>
        <taxon>Enterobacteriaceae</taxon>
        <taxon>Pluralibacter</taxon>
    </lineage>
</organism>
<dbReference type="Proteomes" id="UP000036196">
    <property type="component" value="Unassembled WGS sequence"/>
</dbReference>
<dbReference type="InterPro" id="IPR006528">
    <property type="entry name" value="Phage_head_morphogenesis_dom"/>
</dbReference>
<keyword evidence="3" id="KW-1185">Reference proteome</keyword>
<comment type="caution">
    <text evidence="2">The sequence shown here is derived from an EMBL/GenBank/DDBJ whole genome shotgun (WGS) entry which is preliminary data.</text>
</comment>